<evidence type="ECO:0000313" key="2">
    <source>
        <dbReference type="Proteomes" id="UP000504610"/>
    </source>
</evidence>
<evidence type="ECO:0000256" key="1">
    <source>
        <dbReference type="SAM" id="MobiDB-lite"/>
    </source>
</evidence>
<dbReference type="PANTHER" id="PTHR33067">
    <property type="entry name" value="RNA-DIRECTED DNA POLYMERASE-RELATED"/>
    <property type="match status" value="1"/>
</dbReference>
<dbReference type="SUPFAM" id="SSF50630">
    <property type="entry name" value="Acid proteases"/>
    <property type="match status" value="1"/>
</dbReference>
<proteinExistence type="predicted"/>
<reference evidence="3 4" key="2">
    <citation type="submission" date="2025-04" db="UniProtKB">
        <authorList>
            <consortium name="RefSeq"/>
        </authorList>
    </citation>
    <scope>IDENTIFICATION</scope>
    <source>
        <tissue evidence="3 4">Leaf</tissue>
    </source>
</reference>
<dbReference type="PANTHER" id="PTHR33067:SF31">
    <property type="entry name" value="RNA-DIRECTED DNA POLYMERASE"/>
    <property type="match status" value="1"/>
</dbReference>
<dbReference type="CDD" id="cd00303">
    <property type="entry name" value="retropepsin_like"/>
    <property type="match status" value="1"/>
</dbReference>
<dbReference type="Proteomes" id="UP000504610">
    <property type="component" value="Chromosome 8"/>
</dbReference>
<organism evidence="2 4">
    <name type="scientific">Raphanus sativus</name>
    <name type="common">Radish</name>
    <name type="synonym">Raphanus raphanistrum var. sativus</name>
    <dbReference type="NCBI Taxonomy" id="3726"/>
    <lineage>
        <taxon>Eukaryota</taxon>
        <taxon>Viridiplantae</taxon>
        <taxon>Streptophyta</taxon>
        <taxon>Embryophyta</taxon>
        <taxon>Tracheophyta</taxon>
        <taxon>Spermatophyta</taxon>
        <taxon>Magnoliopsida</taxon>
        <taxon>eudicotyledons</taxon>
        <taxon>Gunneridae</taxon>
        <taxon>Pentapetalae</taxon>
        <taxon>rosids</taxon>
        <taxon>malvids</taxon>
        <taxon>Brassicales</taxon>
        <taxon>Brassicaceae</taxon>
        <taxon>Brassiceae</taxon>
        <taxon>Raphanus</taxon>
    </lineage>
</organism>
<feature type="region of interest" description="Disordered" evidence="1">
    <location>
        <begin position="116"/>
        <end position="165"/>
    </location>
</feature>
<dbReference type="OrthoDB" id="1934381at2759"/>
<feature type="compositionally biased region" description="Basic and acidic residues" evidence="1">
    <location>
        <begin position="147"/>
        <end position="165"/>
    </location>
</feature>
<protein>
    <submittedName>
        <fullName evidence="3 4">Uncharacterized protein LOC130498331 isoform X1</fullName>
    </submittedName>
</protein>
<dbReference type="InterPro" id="IPR021109">
    <property type="entry name" value="Peptidase_aspartic_dom_sf"/>
</dbReference>
<evidence type="ECO:0000313" key="3">
    <source>
        <dbReference type="RefSeq" id="XP_056847585.1"/>
    </source>
</evidence>
<keyword evidence="2" id="KW-1185">Reference proteome</keyword>
<feature type="region of interest" description="Disordered" evidence="1">
    <location>
        <begin position="57"/>
        <end position="99"/>
    </location>
</feature>
<evidence type="ECO:0000313" key="4">
    <source>
        <dbReference type="RefSeq" id="XP_056847586.1"/>
    </source>
</evidence>
<accession>A0A9W3C7X9</accession>
<dbReference type="AlphaFoldDB" id="A0A9W3C7X9"/>
<name>A0A9W3C7X9_RAPSA</name>
<dbReference type="GeneID" id="130498331"/>
<dbReference type="Gene3D" id="2.40.70.10">
    <property type="entry name" value="Acid Proteases"/>
    <property type="match status" value="1"/>
</dbReference>
<feature type="compositionally biased region" description="Polar residues" evidence="1">
    <location>
        <begin position="126"/>
        <end position="146"/>
    </location>
</feature>
<sequence>MRSYKKETLKWKVHLSFGGSQWCRSTPTSPHRSTSSMSFPDTTADCNAVRILTHAEFTASHPYPPTHTYEDFDRRDEPLIDRHKDEKRIDRPFSPPIDRHAPLTYRVQLPSIDNNRINALRPTPKPQANPTEITGNPSDTTPTSEGTEGRRLRSRKEKIPKNLKREANEKEIDGFTKRVIRIPPEKLFEEVYFTSRLWMFFRKTRETKTDIKRRFDNVREDMRKMITLQKKSDPGKFAIPCIVQGIEFPHALCDTGSSINILPKVMADHLGLQVEPSPEIFTFVDYTQKNSGGFIRDLEVHIGNAIVPVDFNVLDIKLNWNSSFLLGRAFMATVGAICDMNTNRMCLTMIDPEIHYDPVKLGKPPAKSVVKEDDTGIIAVCHCEVEYETEYSGSIDSTLTSSIDTCKTEEIDKKYGSLIDRDPPDDELDLPDHCYPNFAIPPSRKKDDYSVRSWADSGFHESFVVDIATSSHSGDHSEEHDADYWKERAWENYLENDRFAIRFPQLINIKRPQSIDYLLHPAKRHRPSIDIASITSIDINPDDLKDKIRISPIRTTHGYKGLTTQATKIQNFSPSTQQLPTFRNLSMEDCNNMYNRSNRAARRAPSIATTTAPSIDAFNRAQPRSHEPYDIRNVSLTPDEFGIFREQMAMQEQWMEEFCT</sequence>
<dbReference type="RefSeq" id="XP_056847585.1">
    <property type="nucleotide sequence ID" value="XM_056991605.1"/>
</dbReference>
<dbReference type="RefSeq" id="XP_056847586.1">
    <property type="nucleotide sequence ID" value="XM_056991606.1"/>
</dbReference>
<dbReference type="KEGG" id="rsz:130498331"/>
<gene>
    <name evidence="3 4" type="primary">LOC130498331</name>
</gene>
<feature type="compositionally biased region" description="Basic and acidic residues" evidence="1">
    <location>
        <begin position="68"/>
        <end position="99"/>
    </location>
</feature>
<reference evidence="2" key="1">
    <citation type="journal article" date="2019" name="Database">
        <title>The radish genome database (RadishGD): an integrated information resource for radish genomics.</title>
        <authorList>
            <person name="Yu H.J."/>
            <person name="Baek S."/>
            <person name="Lee Y.J."/>
            <person name="Cho A."/>
            <person name="Mun J.H."/>
        </authorList>
    </citation>
    <scope>NUCLEOTIDE SEQUENCE [LARGE SCALE GENOMIC DNA]</scope>
    <source>
        <strain evidence="2">cv. WK10039</strain>
    </source>
</reference>